<reference evidence="2" key="1">
    <citation type="submission" date="2021-07" db="EMBL/GenBank/DDBJ databases">
        <title>Pseudohoeflea marina sp. nov. a polyhydroxyalcanoate-producing bacterium.</title>
        <authorList>
            <person name="Zheng W."/>
            <person name="Yu S."/>
            <person name="Huang Y."/>
        </authorList>
    </citation>
    <scope>NUCLEOTIDE SEQUENCE</scope>
    <source>
        <strain evidence="2">DP4N28-3</strain>
    </source>
</reference>
<comment type="caution">
    <text evidence="2">The sequence shown here is derived from an EMBL/GenBank/DDBJ whole genome shotgun (WGS) entry which is preliminary data.</text>
</comment>
<evidence type="ECO:0000256" key="1">
    <source>
        <dbReference type="SAM" id="Phobius"/>
    </source>
</evidence>
<feature type="transmembrane region" description="Helical" evidence="1">
    <location>
        <begin position="6"/>
        <end position="32"/>
    </location>
</feature>
<protein>
    <submittedName>
        <fullName evidence="2">Uncharacterized protein</fullName>
    </submittedName>
</protein>
<evidence type="ECO:0000313" key="3">
    <source>
        <dbReference type="Proteomes" id="UP001430804"/>
    </source>
</evidence>
<keyword evidence="1" id="KW-1133">Transmembrane helix</keyword>
<keyword evidence="3" id="KW-1185">Reference proteome</keyword>
<dbReference type="Proteomes" id="UP001430804">
    <property type="component" value="Unassembled WGS sequence"/>
</dbReference>
<organism evidence="2 3">
    <name type="scientific">Pseudohoeflea coraliihabitans</name>
    <dbReference type="NCBI Taxonomy" id="2860393"/>
    <lineage>
        <taxon>Bacteria</taxon>
        <taxon>Pseudomonadati</taxon>
        <taxon>Pseudomonadota</taxon>
        <taxon>Alphaproteobacteria</taxon>
        <taxon>Hyphomicrobiales</taxon>
        <taxon>Rhizobiaceae</taxon>
        <taxon>Pseudohoeflea</taxon>
    </lineage>
</organism>
<dbReference type="EMBL" id="JAHWQX010000002">
    <property type="protein sequence ID" value="MBW3096837.1"/>
    <property type="molecule type" value="Genomic_DNA"/>
</dbReference>
<accession>A0ABS6WN48</accession>
<keyword evidence="1" id="KW-0472">Membrane</keyword>
<gene>
    <name evidence="2" type="ORF">KY465_06055</name>
</gene>
<sequence length="53" mass="5643">MMSAAVTLLMAVASLLGVAALVFVIGLLDAAIRHLMRRRDRMTMRGPGDGNDS</sequence>
<keyword evidence="1" id="KW-0812">Transmembrane</keyword>
<evidence type="ECO:0000313" key="2">
    <source>
        <dbReference type="EMBL" id="MBW3096837.1"/>
    </source>
</evidence>
<dbReference type="RefSeq" id="WP_219200805.1">
    <property type="nucleotide sequence ID" value="NZ_JAHWQX010000002.1"/>
</dbReference>
<name>A0ABS6WN48_9HYPH</name>
<proteinExistence type="predicted"/>